<dbReference type="SUPFAM" id="SSF101278">
    <property type="entry name" value="N-terminal domain of adenylylcyclase associated protein, CAP"/>
    <property type="match status" value="1"/>
</dbReference>
<accession>A0A8H4Q2K5</accession>
<feature type="domain" description="CAP N-terminal" evidence="2">
    <location>
        <begin position="132"/>
        <end position="196"/>
    </location>
</feature>
<reference evidence="3 4" key="1">
    <citation type="journal article" date="2020" name="G3 (Bethesda)">
        <title>Genetic Underpinnings of Host Manipulation by Ophiocordyceps as Revealed by Comparative Transcriptomics.</title>
        <authorList>
            <person name="Will I."/>
            <person name="Das B."/>
            <person name="Trinh T."/>
            <person name="Brachmann A."/>
            <person name="Ohm R.A."/>
            <person name="de Bekker C."/>
        </authorList>
    </citation>
    <scope>NUCLEOTIDE SEQUENCE [LARGE SCALE GENOMIC DNA]</scope>
    <source>
        <strain evidence="3 4">EC05</strain>
    </source>
</reference>
<dbReference type="InterPro" id="IPR018106">
    <property type="entry name" value="CAP_CS_N"/>
</dbReference>
<dbReference type="Pfam" id="PF01213">
    <property type="entry name" value="CAP_N-CM"/>
    <property type="match status" value="1"/>
</dbReference>
<dbReference type="GO" id="GO:0007015">
    <property type="term" value="P:actin filament organization"/>
    <property type="evidence" value="ECO:0007669"/>
    <property type="project" value="TreeGrafter"/>
</dbReference>
<dbReference type="GO" id="GO:0005737">
    <property type="term" value="C:cytoplasm"/>
    <property type="evidence" value="ECO:0007669"/>
    <property type="project" value="TreeGrafter"/>
</dbReference>
<protein>
    <submittedName>
        <fullName evidence="3">Adenylate cyclase-associated CAP</fullName>
    </submittedName>
</protein>
<proteinExistence type="predicted"/>
<evidence type="ECO:0000256" key="1">
    <source>
        <dbReference type="SAM" id="MobiDB-lite"/>
    </source>
</evidence>
<dbReference type="EMBL" id="JAACLJ010000007">
    <property type="protein sequence ID" value="KAF4582918.1"/>
    <property type="molecule type" value="Genomic_DNA"/>
</dbReference>
<organism evidence="3 4">
    <name type="scientific">Ophiocordyceps camponoti-floridani</name>
    <dbReference type="NCBI Taxonomy" id="2030778"/>
    <lineage>
        <taxon>Eukaryota</taxon>
        <taxon>Fungi</taxon>
        <taxon>Dikarya</taxon>
        <taxon>Ascomycota</taxon>
        <taxon>Pezizomycotina</taxon>
        <taxon>Sordariomycetes</taxon>
        <taxon>Hypocreomycetidae</taxon>
        <taxon>Hypocreales</taxon>
        <taxon>Ophiocordycipitaceae</taxon>
        <taxon>Ophiocordyceps</taxon>
    </lineage>
</organism>
<gene>
    <name evidence="3" type="ORF">GQ602_006062</name>
</gene>
<dbReference type="PROSITE" id="PS01088">
    <property type="entry name" value="CAP_1"/>
    <property type="match status" value="1"/>
</dbReference>
<dbReference type="InterPro" id="IPR053950">
    <property type="entry name" value="CAP_N"/>
</dbReference>
<dbReference type="PANTHER" id="PTHR10652">
    <property type="entry name" value="ADENYLYL CYCLASE-ASSOCIATED PROTEIN"/>
    <property type="match status" value="1"/>
</dbReference>
<feature type="region of interest" description="Disordered" evidence="1">
    <location>
        <begin position="29"/>
        <end position="54"/>
    </location>
</feature>
<feature type="domain" description="CAP N-terminal" evidence="2">
    <location>
        <begin position="66"/>
        <end position="130"/>
    </location>
</feature>
<evidence type="ECO:0000313" key="3">
    <source>
        <dbReference type="EMBL" id="KAF4582918.1"/>
    </source>
</evidence>
<keyword evidence="4" id="KW-1185">Reference proteome</keyword>
<dbReference type="GO" id="GO:0003779">
    <property type="term" value="F:actin binding"/>
    <property type="evidence" value="ECO:0007669"/>
    <property type="project" value="InterPro"/>
</dbReference>
<evidence type="ECO:0000259" key="2">
    <source>
        <dbReference type="Pfam" id="PF21938"/>
    </source>
</evidence>
<sequence>MNNLTTLIKRLEAATSRLEDIATATELGQDDQHTGISGVGESTASNTNLKSKDLPSEPLPEFIEEFDVLLDSSINGYVRLSKELGGVVAQQAVEVLKGFQEQRKFLLVSAKATKPDLTAYQQLLKPINEVLLSAVADGIMMLAWVTVDNRPYKHVDECLGSAQFFGNRVLKDCKEDPKQVEWVNSFYKIFRDLSSYRMKS</sequence>
<dbReference type="Pfam" id="PF21938">
    <property type="entry name" value="CAP_N"/>
    <property type="match status" value="2"/>
</dbReference>
<dbReference type="GO" id="GO:0008179">
    <property type="term" value="F:adenylate cyclase binding"/>
    <property type="evidence" value="ECO:0007669"/>
    <property type="project" value="TreeGrafter"/>
</dbReference>
<dbReference type="InterPro" id="IPR001837">
    <property type="entry name" value="Adenylate_cyclase-assoc_CAP"/>
</dbReference>
<comment type="caution">
    <text evidence="3">The sequence shown here is derived from an EMBL/GenBank/DDBJ whole genome shotgun (WGS) entry which is preliminary data.</text>
</comment>
<feature type="compositionally biased region" description="Polar residues" evidence="1">
    <location>
        <begin position="40"/>
        <end position="49"/>
    </location>
</feature>
<dbReference type="Gene3D" id="1.25.40.330">
    <property type="entry name" value="Adenylate cyclase-associated CAP, N-terminal domain"/>
    <property type="match status" value="2"/>
</dbReference>
<evidence type="ECO:0000313" key="4">
    <source>
        <dbReference type="Proteomes" id="UP000562929"/>
    </source>
</evidence>
<dbReference type="InterPro" id="IPR036222">
    <property type="entry name" value="CAP_N_sf"/>
</dbReference>
<dbReference type="Proteomes" id="UP000562929">
    <property type="component" value="Unassembled WGS sequence"/>
</dbReference>
<dbReference type="OrthoDB" id="77251at2759"/>
<dbReference type="GO" id="GO:0019933">
    <property type="term" value="P:cAMP-mediated signaling"/>
    <property type="evidence" value="ECO:0007669"/>
    <property type="project" value="TreeGrafter"/>
</dbReference>
<name>A0A8H4Q2K5_9HYPO</name>
<dbReference type="PANTHER" id="PTHR10652:SF0">
    <property type="entry name" value="ADENYLYL CYCLASE-ASSOCIATED PROTEIN"/>
    <property type="match status" value="1"/>
</dbReference>
<dbReference type="InterPro" id="IPR013992">
    <property type="entry name" value="Adenylate_cyclase-assoc_CAP_N"/>
</dbReference>
<dbReference type="AlphaFoldDB" id="A0A8H4Q2K5"/>